<dbReference type="Pfam" id="PF07247">
    <property type="entry name" value="AATase"/>
    <property type="match status" value="1"/>
</dbReference>
<evidence type="ECO:0000313" key="5">
    <source>
        <dbReference type="Proteomes" id="UP000596902"/>
    </source>
</evidence>
<keyword evidence="2" id="KW-0472">Membrane</keyword>
<dbReference type="InterPro" id="IPR049326">
    <property type="entry name" value="Rhodopsin_dom_fungi"/>
</dbReference>
<evidence type="ECO:0000259" key="3">
    <source>
        <dbReference type="Pfam" id="PF20684"/>
    </source>
</evidence>
<feature type="domain" description="Rhodopsin" evidence="3">
    <location>
        <begin position="53"/>
        <end position="290"/>
    </location>
</feature>
<protein>
    <recommendedName>
        <fullName evidence="3">Rhodopsin domain-containing protein</fullName>
    </recommendedName>
</protein>
<sequence>MGNATFDAILLKPALDPPPGVVADFANPGGSHNLGYGIVIATSAIAFIAVAARLVSSSMAKKFVIEDFLMVAALGVFAGNQYMTWNLCRWPGVWVHQWNVDNKTLIDFLHGSHLGAVYYGPVAMCIKVAILANWLRIFVPTGTRNAFYWTLHVLIWTNVLYYTITTFTEVFRCWPREKIWNPWFEGGTCSVDVLGQNLATSVLNFISDTVILAIPQWVIWHLNMSRDQKVGLSLLFVVGLGAWTMGVVRTVYFVNLLHSDDVTYQMTGVALWTIWEVTTGFLIMGIPAFPRIAKAVPVPDAVSSFFRSLSSGSRQNGSSRPKKWQVMYKPKSRQRRSVFEVESELNTHDLLSTSSVDDSRSRSDDVRDPEMVHDSTGAWVLTHSSEAYQLAMHTLDQYRGTIVVCRYFPPPILARLELFVDVQARFIDSVARVVISQPHLQVGITGEHSKNPTFVRLDHLDLRNHIQWIDVKDFASSRQQYLKIVQDQLDMRFEDLSTRPGWRVIVLHQAGAESMEVLYVWNHPHHDGSSGRIFHQNLLHQLREASKHDKEPIIEVAKNSDKWILNLPDPTDRLPPNPEILSSWPVSLGFMLREVWKSLKPEWIFPPGNTHARWAPVQASPYRTQFRNFAIDSHCVTKLVDACRQHHTTLTGLLQALCLVSLSTALHDASGFASRTPYDLRHILPSNTKQYPSIQPKELMCNYVSVVEHEFGSDLVDSIRSQIPVTSSGSRLPLDAMNIVWSVSARVRKEIKARLESGTRNDLIGIMKLCPDWNSQQQSEMRRTRYLSWLVTNLGVIDGATSVSDGGQDAWSLRRAELILSAETPSAAFSVSIMTVKGGEMCVTCSWQDCVVDTELGERLMSDLQRWLEDIGS</sequence>
<feature type="transmembrane region" description="Helical" evidence="2">
    <location>
        <begin position="269"/>
        <end position="289"/>
    </location>
</feature>
<feature type="compositionally biased region" description="Low complexity" evidence="1">
    <location>
        <begin position="309"/>
        <end position="319"/>
    </location>
</feature>
<organism evidence="4 5">
    <name type="scientific">Alternaria burnsii</name>
    <dbReference type="NCBI Taxonomy" id="1187904"/>
    <lineage>
        <taxon>Eukaryota</taxon>
        <taxon>Fungi</taxon>
        <taxon>Dikarya</taxon>
        <taxon>Ascomycota</taxon>
        <taxon>Pezizomycotina</taxon>
        <taxon>Dothideomycetes</taxon>
        <taxon>Pleosporomycetidae</taxon>
        <taxon>Pleosporales</taxon>
        <taxon>Pleosporineae</taxon>
        <taxon>Pleosporaceae</taxon>
        <taxon>Alternaria</taxon>
        <taxon>Alternaria sect. Alternaria</taxon>
    </lineage>
</organism>
<dbReference type="PANTHER" id="PTHR28037:SF1">
    <property type="entry name" value="ALCOHOL O-ACETYLTRANSFERASE 1-RELATED"/>
    <property type="match status" value="1"/>
</dbReference>
<evidence type="ECO:0000256" key="2">
    <source>
        <dbReference type="SAM" id="Phobius"/>
    </source>
</evidence>
<dbReference type="Pfam" id="PF20684">
    <property type="entry name" value="Fung_rhodopsin"/>
    <property type="match status" value="1"/>
</dbReference>
<comment type="caution">
    <text evidence="4">The sequence shown here is derived from an EMBL/GenBank/DDBJ whole genome shotgun (WGS) entry which is preliminary data.</text>
</comment>
<feature type="transmembrane region" description="Helical" evidence="2">
    <location>
        <begin position="232"/>
        <end position="257"/>
    </location>
</feature>
<dbReference type="Gene3D" id="3.30.559.10">
    <property type="entry name" value="Chloramphenicol acetyltransferase-like domain"/>
    <property type="match status" value="1"/>
</dbReference>
<keyword evidence="5" id="KW-1185">Reference proteome</keyword>
<dbReference type="GO" id="GO:0008080">
    <property type="term" value="F:N-acetyltransferase activity"/>
    <property type="evidence" value="ECO:0007669"/>
    <property type="project" value="TreeGrafter"/>
</dbReference>
<keyword evidence="2" id="KW-0812">Transmembrane</keyword>
<reference evidence="4" key="1">
    <citation type="submission" date="2020-01" db="EMBL/GenBank/DDBJ databases">
        <authorList>
            <person name="Feng Z.H.Z."/>
        </authorList>
    </citation>
    <scope>NUCLEOTIDE SEQUENCE</scope>
    <source>
        <strain evidence="4">CBS107.38</strain>
    </source>
</reference>
<reference evidence="4" key="2">
    <citation type="submission" date="2020-08" db="EMBL/GenBank/DDBJ databases">
        <title>Draft Genome Sequence of Cumin Blight Pathogen Alternaria burnsii.</title>
        <authorList>
            <person name="Feng Z."/>
        </authorList>
    </citation>
    <scope>NUCLEOTIDE SEQUENCE</scope>
    <source>
        <strain evidence="4">CBS107.38</strain>
    </source>
</reference>
<gene>
    <name evidence="4" type="ORF">GT037_001484</name>
</gene>
<dbReference type="PANTHER" id="PTHR28037">
    <property type="entry name" value="ALCOHOL O-ACETYLTRANSFERASE 1-RELATED"/>
    <property type="match status" value="1"/>
</dbReference>
<dbReference type="AlphaFoldDB" id="A0A8H7EIB7"/>
<dbReference type="InterPro" id="IPR052058">
    <property type="entry name" value="Alcohol_O-acetyltransferase"/>
</dbReference>
<feature type="transmembrane region" description="Helical" evidence="2">
    <location>
        <begin position="68"/>
        <end position="85"/>
    </location>
</feature>
<feature type="transmembrane region" description="Helical" evidence="2">
    <location>
        <begin position="118"/>
        <end position="139"/>
    </location>
</feature>
<dbReference type="InterPro" id="IPR010828">
    <property type="entry name" value="Atf2/Sli1-like"/>
</dbReference>
<feature type="transmembrane region" description="Helical" evidence="2">
    <location>
        <begin position="34"/>
        <end position="56"/>
    </location>
</feature>
<dbReference type="Proteomes" id="UP000596902">
    <property type="component" value="Unassembled WGS sequence"/>
</dbReference>
<dbReference type="RefSeq" id="XP_038789823.1">
    <property type="nucleotide sequence ID" value="XM_038926531.1"/>
</dbReference>
<feature type="transmembrane region" description="Helical" evidence="2">
    <location>
        <begin position="146"/>
        <end position="164"/>
    </location>
</feature>
<evidence type="ECO:0000313" key="4">
    <source>
        <dbReference type="EMBL" id="KAF7679833.1"/>
    </source>
</evidence>
<dbReference type="InterPro" id="IPR023213">
    <property type="entry name" value="CAT-like_dom_sf"/>
</dbReference>
<feature type="region of interest" description="Disordered" evidence="1">
    <location>
        <begin position="309"/>
        <end position="329"/>
    </location>
</feature>
<evidence type="ECO:0000256" key="1">
    <source>
        <dbReference type="SAM" id="MobiDB-lite"/>
    </source>
</evidence>
<proteinExistence type="predicted"/>
<keyword evidence="2" id="KW-1133">Transmembrane helix</keyword>
<name>A0A8H7EIB7_9PLEO</name>
<dbReference type="EMBL" id="JAAABM010000002">
    <property type="protein sequence ID" value="KAF7679833.1"/>
    <property type="molecule type" value="Genomic_DNA"/>
</dbReference>
<dbReference type="GeneID" id="62199709"/>
<dbReference type="SUPFAM" id="SSF52777">
    <property type="entry name" value="CoA-dependent acyltransferases"/>
    <property type="match status" value="1"/>
</dbReference>
<accession>A0A8H7EIB7</accession>
<dbReference type="Gene3D" id="3.30.559.30">
    <property type="entry name" value="Nonribosomal peptide synthetase, condensation domain"/>
    <property type="match status" value="1"/>
</dbReference>